<reference evidence="1" key="1">
    <citation type="submission" date="2021-01" db="EMBL/GenBank/DDBJ databases">
        <title>Whole genome shotgun sequence of Planosporangium mesophilum NBRC 109066.</title>
        <authorList>
            <person name="Komaki H."/>
            <person name="Tamura T."/>
        </authorList>
    </citation>
    <scope>NUCLEOTIDE SEQUENCE</scope>
    <source>
        <strain evidence="1">NBRC 109066</strain>
    </source>
</reference>
<organism evidence="1 2">
    <name type="scientific">Planosporangium mesophilum</name>
    <dbReference type="NCBI Taxonomy" id="689768"/>
    <lineage>
        <taxon>Bacteria</taxon>
        <taxon>Bacillati</taxon>
        <taxon>Actinomycetota</taxon>
        <taxon>Actinomycetes</taxon>
        <taxon>Micromonosporales</taxon>
        <taxon>Micromonosporaceae</taxon>
        <taxon>Planosporangium</taxon>
    </lineage>
</organism>
<evidence type="ECO:0000313" key="2">
    <source>
        <dbReference type="Proteomes" id="UP000599074"/>
    </source>
</evidence>
<proteinExistence type="predicted"/>
<gene>
    <name evidence="1" type="ORF">Pme01_22040</name>
</gene>
<dbReference type="Proteomes" id="UP000599074">
    <property type="component" value="Unassembled WGS sequence"/>
</dbReference>
<accession>A0A8J3TB35</accession>
<name>A0A8J3TB35_9ACTN</name>
<keyword evidence="2" id="KW-1185">Reference proteome</keyword>
<sequence>MSLRSERAPPGRVSGVAGFGVADLSQASIEHAECSRSNRSVIGQTVGPRTAWLRQVRRLCHFHRRIRHQAEPDMRTIHDTRRPTTAMITSGRARAWVARAFDVASG</sequence>
<protein>
    <submittedName>
        <fullName evidence="1">Uncharacterized protein</fullName>
    </submittedName>
</protein>
<evidence type="ECO:0000313" key="1">
    <source>
        <dbReference type="EMBL" id="GII22607.1"/>
    </source>
</evidence>
<dbReference type="AlphaFoldDB" id="A0A8J3TB35"/>
<dbReference type="EMBL" id="BOON01000019">
    <property type="protein sequence ID" value="GII22607.1"/>
    <property type="molecule type" value="Genomic_DNA"/>
</dbReference>
<comment type="caution">
    <text evidence="1">The sequence shown here is derived from an EMBL/GenBank/DDBJ whole genome shotgun (WGS) entry which is preliminary data.</text>
</comment>